<evidence type="ECO:0000259" key="9">
    <source>
        <dbReference type="Pfam" id="PF01138"/>
    </source>
</evidence>
<dbReference type="PANTHER" id="PTHR11097">
    <property type="entry name" value="EXOSOME COMPLEX EXONUCLEASE RIBOSOMAL RNA PROCESSING PROTEIN"/>
    <property type="match status" value="1"/>
</dbReference>
<protein>
    <recommendedName>
        <fullName evidence="12">Exosome complex component RRP45</fullName>
    </recommendedName>
</protein>
<keyword evidence="5" id="KW-0694">RNA-binding</keyword>
<keyword evidence="7" id="KW-0175">Coiled coil</keyword>
<reference evidence="11" key="1">
    <citation type="submission" date="2021-01" db="EMBL/GenBank/DDBJ databases">
        <authorList>
            <person name="Corre E."/>
            <person name="Pelletier E."/>
            <person name="Niang G."/>
            <person name="Scheremetjew M."/>
            <person name="Finn R."/>
            <person name="Kale V."/>
            <person name="Holt S."/>
            <person name="Cochrane G."/>
            <person name="Meng A."/>
            <person name="Brown T."/>
            <person name="Cohen L."/>
        </authorList>
    </citation>
    <scope>NUCLEOTIDE SEQUENCE</scope>
    <source>
        <strain evidence="11">CCMP622</strain>
    </source>
</reference>
<evidence type="ECO:0000256" key="7">
    <source>
        <dbReference type="SAM" id="Coils"/>
    </source>
</evidence>
<sequence length="326" mass="36292">MASAEAPPVSINERKFIEAALKKGLRVDGRSAMKMRKVQIDFGRKSGSVEVSMGKTRVFAATSADVVKPYPDRPAEGFLRLFADFSPMASPFFEHNRPSKRSVTIARMVERGIRESNAVDTESLCILSGNRVWEIRCDMRVLDDDGNIGDCANLAAIASLMHFRRPDVTVVGDRVTIHSVEKRQPVQMAFHHIPIMTTLAFFDDNDELAALDPTRKESAIATAELTYTVNKHKEICGIHKVGGTPLSPAQITKYANAAITNAQNLTEQLLQKLEKEEKEQQQRARRGESVYTNPIEVFVDNVEKVQGMEEDDEGKVGETVSEKKTE</sequence>
<dbReference type="InterPro" id="IPR027408">
    <property type="entry name" value="PNPase/RNase_PH_dom_sf"/>
</dbReference>
<dbReference type="GO" id="GO:0034476">
    <property type="term" value="P:U5 snRNA 3'-end processing"/>
    <property type="evidence" value="ECO:0007669"/>
    <property type="project" value="TreeGrafter"/>
</dbReference>
<keyword evidence="4" id="KW-0963">Cytoplasm</keyword>
<dbReference type="InterPro" id="IPR033100">
    <property type="entry name" value="Rrp45"/>
</dbReference>
<name>A0A7S2TQJ3_9EUKA</name>
<evidence type="ECO:0000313" key="11">
    <source>
        <dbReference type="EMBL" id="CAD9765277.1"/>
    </source>
</evidence>
<dbReference type="EMBL" id="HBHP01017080">
    <property type="protein sequence ID" value="CAD9765277.1"/>
    <property type="molecule type" value="Transcribed_RNA"/>
</dbReference>
<dbReference type="GO" id="GO:0071028">
    <property type="term" value="P:nuclear mRNA surveillance"/>
    <property type="evidence" value="ECO:0007669"/>
    <property type="project" value="TreeGrafter"/>
</dbReference>
<dbReference type="InterPro" id="IPR036345">
    <property type="entry name" value="ExoRNase_PH_dom2_sf"/>
</dbReference>
<evidence type="ECO:0000256" key="5">
    <source>
        <dbReference type="ARBA" id="ARBA00022884"/>
    </source>
</evidence>
<dbReference type="GO" id="GO:0035925">
    <property type="term" value="F:mRNA 3'-UTR AU-rich region binding"/>
    <property type="evidence" value="ECO:0007669"/>
    <property type="project" value="TreeGrafter"/>
</dbReference>
<dbReference type="InterPro" id="IPR015847">
    <property type="entry name" value="ExoRNase_PH_dom2"/>
</dbReference>
<evidence type="ECO:0000256" key="8">
    <source>
        <dbReference type="SAM" id="MobiDB-lite"/>
    </source>
</evidence>
<evidence type="ECO:0000256" key="1">
    <source>
        <dbReference type="ARBA" id="ARBA00004123"/>
    </source>
</evidence>
<organism evidence="11">
    <name type="scientific">Lotharella oceanica</name>
    <dbReference type="NCBI Taxonomy" id="641309"/>
    <lineage>
        <taxon>Eukaryota</taxon>
        <taxon>Sar</taxon>
        <taxon>Rhizaria</taxon>
        <taxon>Cercozoa</taxon>
        <taxon>Chlorarachniophyceae</taxon>
        <taxon>Lotharella</taxon>
    </lineage>
</organism>
<dbReference type="SUPFAM" id="SSF55666">
    <property type="entry name" value="Ribonuclease PH domain 2-like"/>
    <property type="match status" value="1"/>
</dbReference>
<dbReference type="Pfam" id="PF01138">
    <property type="entry name" value="RNase_PH"/>
    <property type="match status" value="1"/>
</dbReference>
<evidence type="ECO:0000256" key="3">
    <source>
        <dbReference type="ARBA" id="ARBA00006678"/>
    </source>
</evidence>
<evidence type="ECO:0000256" key="6">
    <source>
        <dbReference type="ARBA" id="ARBA00023242"/>
    </source>
</evidence>
<dbReference type="GO" id="GO:0071035">
    <property type="term" value="P:nuclear polyadenylation-dependent rRNA catabolic process"/>
    <property type="evidence" value="ECO:0007669"/>
    <property type="project" value="TreeGrafter"/>
</dbReference>
<dbReference type="AlphaFoldDB" id="A0A7S2TQJ3"/>
<dbReference type="InterPro" id="IPR020568">
    <property type="entry name" value="Ribosomal_Su5_D2-typ_SF"/>
</dbReference>
<dbReference type="Pfam" id="PF03725">
    <property type="entry name" value="RNase_PH_C"/>
    <property type="match status" value="1"/>
</dbReference>
<gene>
    <name evidence="11" type="ORF">LSP00402_LOCUS10587</name>
</gene>
<dbReference type="InterPro" id="IPR050590">
    <property type="entry name" value="Exosome_comp_Rrp42_subfam"/>
</dbReference>
<dbReference type="GO" id="GO:0071038">
    <property type="term" value="P:TRAMP-dependent tRNA surveillance pathway"/>
    <property type="evidence" value="ECO:0007669"/>
    <property type="project" value="TreeGrafter"/>
</dbReference>
<evidence type="ECO:0008006" key="12">
    <source>
        <dbReference type="Google" id="ProtNLM"/>
    </source>
</evidence>
<dbReference type="GO" id="GO:0000177">
    <property type="term" value="C:cytoplasmic exosome (RNase complex)"/>
    <property type="evidence" value="ECO:0007669"/>
    <property type="project" value="TreeGrafter"/>
</dbReference>
<dbReference type="GO" id="GO:0016075">
    <property type="term" value="P:rRNA catabolic process"/>
    <property type="evidence" value="ECO:0007669"/>
    <property type="project" value="TreeGrafter"/>
</dbReference>
<keyword evidence="6" id="KW-0539">Nucleus</keyword>
<dbReference type="GO" id="GO:0000176">
    <property type="term" value="C:nuclear exosome (RNase complex)"/>
    <property type="evidence" value="ECO:0007669"/>
    <property type="project" value="TreeGrafter"/>
</dbReference>
<feature type="coiled-coil region" evidence="7">
    <location>
        <begin position="256"/>
        <end position="290"/>
    </location>
</feature>
<evidence type="ECO:0000256" key="2">
    <source>
        <dbReference type="ARBA" id="ARBA00004496"/>
    </source>
</evidence>
<dbReference type="InterPro" id="IPR001247">
    <property type="entry name" value="ExoRNase_PH_dom1"/>
</dbReference>
<dbReference type="PANTHER" id="PTHR11097:SF14">
    <property type="entry name" value="EXOSOME COMPLEX COMPONENT RRP45"/>
    <property type="match status" value="1"/>
</dbReference>
<dbReference type="GO" id="GO:0034475">
    <property type="term" value="P:U4 snRNA 3'-end processing"/>
    <property type="evidence" value="ECO:0007669"/>
    <property type="project" value="TreeGrafter"/>
</dbReference>
<evidence type="ECO:0000256" key="4">
    <source>
        <dbReference type="ARBA" id="ARBA00022490"/>
    </source>
</evidence>
<dbReference type="GO" id="GO:0034473">
    <property type="term" value="P:U1 snRNA 3'-end processing"/>
    <property type="evidence" value="ECO:0007669"/>
    <property type="project" value="TreeGrafter"/>
</dbReference>
<dbReference type="CDD" id="cd11368">
    <property type="entry name" value="RNase_PH_RRP45"/>
    <property type="match status" value="1"/>
</dbReference>
<evidence type="ECO:0000259" key="10">
    <source>
        <dbReference type="Pfam" id="PF03725"/>
    </source>
</evidence>
<feature type="domain" description="Exoribonuclease phosphorolytic" evidence="9">
    <location>
        <begin position="35"/>
        <end position="166"/>
    </location>
</feature>
<comment type="similarity">
    <text evidence="3">Belongs to the RNase PH family.</text>
</comment>
<feature type="region of interest" description="Disordered" evidence="8">
    <location>
        <begin position="304"/>
        <end position="326"/>
    </location>
</feature>
<dbReference type="SUPFAM" id="SSF54211">
    <property type="entry name" value="Ribosomal protein S5 domain 2-like"/>
    <property type="match status" value="1"/>
</dbReference>
<proteinExistence type="inferred from homology"/>
<feature type="compositionally biased region" description="Basic and acidic residues" evidence="8">
    <location>
        <begin position="314"/>
        <end position="326"/>
    </location>
</feature>
<feature type="domain" description="Exoribonuclease phosphorolytic" evidence="10">
    <location>
        <begin position="192"/>
        <end position="258"/>
    </location>
</feature>
<dbReference type="Gene3D" id="3.30.230.70">
    <property type="entry name" value="GHMP Kinase, N-terminal domain"/>
    <property type="match status" value="1"/>
</dbReference>
<comment type="subcellular location">
    <subcellularLocation>
        <location evidence="2">Cytoplasm</location>
    </subcellularLocation>
    <subcellularLocation>
        <location evidence="1">Nucleus</location>
    </subcellularLocation>
</comment>
<dbReference type="GO" id="GO:0000467">
    <property type="term" value="P:exonucleolytic trimming to generate mature 3'-end of 5.8S rRNA from tricistronic rRNA transcript (SSU-rRNA, 5.8S rRNA, LSU-rRNA)"/>
    <property type="evidence" value="ECO:0007669"/>
    <property type="project" value="TreeGrafter"/>
</dbReference>
<accession>A0A7S2TQJ3</accession>